<dbReference type="Pfam" id="PF04170">
    <property type="entry name" value="NlpE"/>
    <property type="match status" value="1"/>
</dbReference>
<evidence type="ECO:0008006" key="3">
    <source>
        <dbReference type="Google" id="ProtNLM"/>
    </source>
</evidence>
<reference evidence="1 2" key="2">
    <citation type="submission" date="2019-09" db="EMBL/GenBank/DDBJ databases">
        <authorList>
            <person name="Jin C."/>
        </authorList>
    </citation>
    <scope>NUCLEOTIDE SEQUENCE [LARGE SCALE GENOMIC DNA]</scope>
    <source>
        <strain evidence="1 2">BN140078</strain>
    </source>
</reference>
<evidence type="ECO:0000313" key="2">
    <source>
        <dbReference type="Proteomes" id="UP000324611"/>
    </source>
</evidence>
<proteinExistence type="predicted"/>
<protein>
    <recommendedName>
        <fullName evidence="3">NlpE-like protein</fullName>
    </recommendedName>
</protein>
<dbReference type="EMBL" id="VUOC01000001">
    <property type="protein sequence ID" value="KAA2244762.1"/>
    <property type="molecule type" value="Genomic_DNA"/>
</dbReference>
<gene>
    <name evidence="1" type="ORF">F0L74_01960</name>
</gene>
<reference evidence="1 2" key="1">
    <citation type="submission" date="2019-09" db="EMBL/GenBank/DDBJ databases">
        <title>Chitinophaga ginsengihumi sp. nov., isolated from soil of ginseng rhizosphere.</title>
        <authorList>
            <person name="Lee J."/>
        </authorList>
    </citation>
    <scope>NUCLEOTIDE SEQUENCE [LARGE SCALE GENOMIC DNA]</scope>
    <source>
        <strain evidence="1 2">BN140078</strain>
    </source>
</reference>
<organism evidence="1 2">
    <name type="scientific">Chitinophaga agrisoli</name>
    <dbReference type="NCBI Taxonomy" id="2607653"/>
    <lineage>
        <taxon>Bacteria</taxon>
        <taxon>Pseudomonadati</taxon>
        <taxon>Bacteroidota</taxon>
        <taxon>Chitinophagia</taxon>
        <taxon>Chitinophagales</taxon>
        <taxon>Chitinophagaceae</taxon>
        <taxon>Chitinophaga</taxon>
    </lineage>
</organism>
<dbReference type="PROSITE" id="PS51257">
    <property type="entry name" value="PROKAR_LIPOPROTEIN"/>
    <property type="match status" value="1"/>
</dbReference>
<dbReference type="RefSeq" id="WP_149836159.1">
    <property type="nucleotide sequence ID" value="NZ_VUOC01000001.1"/>
</dbReference>
<dbReference type="AlphaFoldDB" id="A0A5B2W245"/>
<dbReference type="Proteomes" id="UP000324611">
    <property type="component" value="Unassembled WGS sequence"/>
</dbReference>
<dbReference type="InterPro" id="IPR007298">
    <property type="entry name" value="Cu-R_lipoprotein_NlpE"/>
</dbReference>
<keyword evidence="2" id="KW-1185">Reference proteome</keyword>
<accession>A0A5B2W245</accession>
<evidence type="ECO:0000313" key="1">
    <source>
        <dbReference type="EMBL" id="KAA2244762.1"/>
    </source>
</evidence>
<name>A0A5B2W245_9BACT</name>
<dbReference type="Gene3D" id="2.40.128.640">
    <property type="match status" value="1"/>
</dbReference>
<sequence length="262" mass="28982">MRYPSFIFTTVFGLSLLTACGGGSRQEATDSTLTASIGAAGTAAISGPASKAAGSYQGTLPCADCPGIDYQLSLYEDHHYKELMVYRERNNNQPVLDTGLWQMENDTIIRLSGNQGQQFLFGDGKLYQLDRQGQRITGALADNYILRPVEGGGDRARMLEKAAAGVDFMAAGNEPGWTVELDRQKTIYFHTANGDSLRIPAPRPKPDTDTLKVYMTKTEKTEFTLTIRNKACNDDMSGYMRPYTVEVQMKDRMYMGCGEYLK</sequence>
<comment type="caution">
    <text evidence="1">The sequence shown here is derived from an EMBL/GenBank/DDBJ whole genome shotgun (WGS) entry which is preliminary data.</text>
</comment>